<dbReference type="CDD" id="cd00886">
    <property type="entry name" value="MogA_MoaB"/>
    <property type="match status" value="1"/>
</dbReference>
<evidence type="ECO:0000313" key="5">
    <source>
        <dbReference type="Proteomes" id="UP000664654"/>
    </source>
</evidence>
<organism evidence="4 5">
    <name type="scientific">Bowmanella dokdonensis</name>
    <dbReference type="NCBI Taxonomy" id="751969"/>
    <lineage>
        <taxon>Bacteria</taxon>
        <taxon>Pseudomonadati</taxon>
        <taxon>Pseudomonadota</taxon>
        <taxon>Gammaproteobacteria</taxon>
        <taxon>Alteromonadales</taxon>
        <taxon>Alteromonadaceae</taxon>
        <taxon>Bowmanella</taxon>
    </lineage>
</organism>
<dbReference type="InterPro" id="IPR013484">
    <property type="entry name" value="MoaB_proteobac"/>
</dbReference>
<keyword evidence="5" id="KW-1185">Reference proteome</keyword>
<dbReference type="RefSeq" id="WP_206572481.1">
    <property type="nucleotide sequence ID" value="NZ_JAFKCV010000002.1"/>
</dbReference>
<dbReference type="InterPro" id="IPR012245">
    <property type="entry name" value="MoaB"/>
</dbReference>
<dbReference type="Proteomes" id="UP000664654">
    <property type="component" value="Unassembled WGS sequence"/>
</dbReference>
<dbReference type="PANTHER" id="PTHR43232">
    <property type="entry name" value="MOLYBDENUM COFACTOR BIOSYNTHESIS PROTEIN B"/>
    <property type="match status" value="1"/>
</dbReference>
<evidence type="ECO:0000313" key="4">
    <source>
        <dbReference type="EMBL" id="MBN7824362.1"/>
    </source>
</evidence>
<dbReference type="SUPFAM" id="SSF53218">
    <property type="entry name" value="Molybdenum cofactor biosynthesis proteins"/>
    <property type="match status" value="1"/>
</dbReference>
<dbReference type="AlphaFoldDB" id="A0A939DKK9"/>
<evidence type="ECO:0000259" key="3">
    <source>
        <dbReference type="SMART" id="SM00852"/>
    </source>
</evidence>
<sequence length="179" mass="19661">MKDKEKLNFIPLNIAVLTISGYRDNSNDSAGDFFLEALQAAGHKPLEKIICKPDRYRLRAQLSHWIADPLTQVVLISGGTGFNADDCLPEALTPLLDKQIEGFGELFRQLSYQEIGSAALQSRALAGLANQTLIFAMPGSPNACKLAWYALVRPQLDRRQGPCNFVPHLGQAHVCEAGR</sequence>
<dbReference type="NCBIfam" id="TIGR00177">
    <property type="entry name" value="molyb_syn"/>
    <property type="match status" value="1"/>
</dbReference>
<dbReference type="SMART" id="SM00852">
    <property type="entry name" value="MoCF_biosynth"/>
    <property type="match status" value="1"/>
</dbReference>
<dbReference type="PIRSF" id="PIRSF006443">
    <property type="entry name" value="MoaB"/>
    <property type="match status" value="1"/>
</dbReference>
<dbReference type="Gene3D" id="3.40.980.10">
    <property type="entry name" value="MoaB/Mog-like domain"/>
    <property type="match status" value="1"/>
</dbReference>
<comment type="similarity">
    <text evidence="2">Belongs to the MoaB/Mog family.</text>
</comment>
<reference evidence="4" key="1">
    <citation type="submission" date="2021-03" db="EMBL/GenBank/DDBJ databases">
        <title>novel species isolated from a fishpond in China.</title>
        <authorList>
            <person name="Lu H."/>
            <person name="Cai Z."/>
        </authorList>
    </citation>
    <scope>NUCLEOTIDE SEQUENCE</scope>
    <source>
        <strain evidence="4">JCM 30855</strain>
    </source>
</reference>
<dbReference type="InterPro" id="IPR001453">
    <property type="entry name" value="MoaB/Mog_dom"/>
</dbReference>
<protein>
    <recommendedName>
        <fullName evidence="1 2">Molybdenum cofactor biosynthesis protein B</fullName>
    </recommendedName>
</protein>
<proteinExistence type="inferred from homology"/>
<dbReference type="PANTHER" id="PTHR43232:SF2">
    <property type="entry name" value="MOLYBDENUM COFACTOR BIOSYNTHESIS PROTEIN B"/>
    <property type="match status" value="1"/>
</dbReference>
<comment type="pathway">
    <text evidence="2">Cofactor biosynthesis; molybdopterin biosynthesis.</text>
</comment>
<evidence type="ECO:0000256" key="2">
    <source>
        <dbReference type="PIRNR" id="PIRNR006443"/>
    </source>
</evidence>
<gene>
    <name evidence="4" type="primary">moaB</name>
    <name evidence="4" type="ORF">J0A66_03885</name>
</gene>
<dbReference type="GO" id="GO:0006777">
    <property type="term" value="P:Mo-molybdopterin cofactor biosynthetic process"/>
    <property type="evidence" value="ECO:0007669"/>
    <property type="project" value="UniProtKB-UniRule"/>
</dbReference>
<dbReference type="GO" id="GO:0005829">
    <property type="term" value="C:cytosol"/>
    <property type="evidence" value="ECO:0007669"/>
    <property type="project" value="TreeGrafter"/>
</dbReference>
<dbReference type="InterPro" id="IPR036425">
    <property type="entry name" value="MoaB/Mog-like_dom_sf"/>
</dbReference>
<comment type="function">
    <text evidence="2">May be involved in the biosynthesis of molybdopterin.</text>
</comment>
<dbReference type="NCBIfam" id="TIGR02667">
    <property type="entry name" value="moaB_proteo"/>
    <property type="match status" value="1"/>
</dbReference>
<comment type="caution">
    <text evidence="4">The sequence shown here is derived from an EMBL/GenBank/DDBJ whole genome shotgun (WGS) entry which is preliminary data.</text>
</comment>
<evidence type="ECO:0000256" key="1">
    <source>
        <dbReference type="ARBA" id="ARBA00015262"/>
    </source>
</evidence>
<dbReference type="Pfam" id="PF00994">
    <property type="entry name" value="MoCF_biosynth"/>
    <property type="match status" value="1"/>
</dbReference>
<keyword evidence="2" id="KW-0501">Molybdenum cofactor biosynthesis</keyword>
<accession>A0A939DKK9</accession>
<feature type="domain" description="MoaB/Mog" evidence="3">
    <location>
        <begin position="15"/>
        <end position="158"/>
    </location>
</feature>
<name>A0A939DKK9_9ALTE</name>
<dbReference type="EMBL" id="JAFKCV010000002">
    <property type="protein sequence ID" value="MBN7824362.1"/>
    <property type="molecule type" value="Genomic_DNA"/>
</dbReference>